<accession>A0A9J7LSM9</accession>
<organism evidence="14 15">
    <name type="scientific">Branchiostoma floridae</name>
    <name type="common">Florida lancelet</name>
    <name type="synonym">Amphioxus</name>
    <dbReference type="NCBI Taxonomy" id="7739"/>
    <lineage>
        <taxon>Eukaryota</taxon>
        <taxon>Metazoa</taxon>
        <taxon>Chordata</taxon>
        <taxon>Cephalochordata</taxon>
        <taxon>Leptocardii</taxon>
        <taxon>Amphioxiformes</taxon>
        <taxon>Branchiostomatidae</taxon>
        <taxon>Branchiostoma</taxon>
    </lineage>
</organism>
<dbReference type="KEGG" id="bfo:118423807"/>
<dbReference type="PROSITE" id="PS00660">
    <property type="entry name" value="FERM_1"/>
    <property type="match status" value="1"/>
</dbReference>
<evidence type="ECO:0000259" key="12">
    <source>
        <dbReference type="PROSITE" id="PS50057"/>
    </source>
</evidence>
<evidence type="ECO:0000256" key="6">
    <source>
        <dbReference type="ARBA" id="ARBA00022801"/>
    </source>
</evidence>
<dbReference type="CDD" id="cd17100">
    <property type="entry name" value="FERM_F1_PTPN3_like"/>
    <property type="match status" value="1"/>
</dbReference>
<dbReference type="OrthoDB" id="5854685at2759"/>
<comment type="similarity">
    <text evidence="2">Belongs to the protein-tyrosine phosphatase family. Non-receptor class subfamily.</text>
</comment>
<evidence type="ECO:0000256" key="1">
    <source>
        <dbReference type="ARBA" id="ARBA00004245"/>
    </source>
</evidence>
<dbReference type="InterPro" id="IPR011993">
    <property type="entry name" value="PH-like_dom_sf"/>
</dbReference>
<dbReference type="FunFam" id="3.90.190.10:FF:000023">
    <property type="entry name" value="Tyrosine-protein phosphatase non-receptor type"/>
    <property type="match status" value="1"/>
</dbReference>
<dbReference type="FunFam" id="1.20.80.10:FF:000003">
    <property type="entry name" value="Tyrosine-protein phosphatase non-receptor type 4"/>
    <property type="match status" value="1"/>
</dbReference>
<dbReference type="InterPro" id="IPR014352">
    <property type="entry name" value="FERM/acyl-CoA-bd_prot_sf"/>
</dbReference>
<dbReference type="CDD" id="cd13189">
    <property type="entry name" value="FERM_C_PTPN4_PTPN3_like"/>
    <property type="match status" value="1"/>
</dbReference>
<dbReference type="InterPro" id="IPR041783">
    <property type="entry name" value="PTPN3/4_FERM_C"/>
</dbReference>
<evidence type="ECO:0000256" key="4">
    <source>
        <dbReference type="ARBA" id="ARBA00022490"/>
    </source>
</evidence>
<dbReference type="InterPro" id="IPR036034">
    <property type="entry name" value="PDZ_sf"/>
</dbReference>
<dbReference type="FunFam" id="2.30.29.30:FF:000002">
    <property type="entry name" value="Band 4.1-like protein 5 isoform 1"/>
    <property type="match status" value="1"/>
</dbReference>
<feature type="domain" description="Tyrosine specific protein phosphatases" evidence="11">
    <location>
        <begin position="957"/>
        <end position="1031"/>
    </location>
</feature>
<dbReference type="InterPro" id="IPR018980">
    <property type="entry name" value="FERM_PH-like_C"/>
</dbReference>
<keyword evidence="4" id="KW-0963">Cytoplasm</keyword>
<dbReference type="InterPro" id="IPR000242">
    <property type="entry name" value="PTP_cat"/>
</dbReference>
<evidence type="ECO:0000256" key="8">
    <source>
        <dbReference type="ARBA" id="ARBA00023212"/>
    </source>
</evidence>
<dbReference type="PRINTS" id="PR00700">
    <property type="entry name" value="PRTYPHPHTASE"/>
</dbReference>
<dbReference type="InterPro" id="IPR029021">
    <property type="entry name" value="Prot-tyrosine_phosphatase-like"/>
</dbReference>
<keyword evidence="14" id="KW-1185">Reference proteome</keyword>
<name>A0A9J7LSM9_BRAFL</name>
<dbReference type="PROSITE" id="PS50057">
    <property type="entry name" value="FERM_3"/>
    <property type="match status" value="1"/>
</dbReference>
<gene>
    <name evidence="15" type="primary">LOC118423807</name>
</gene>
<evidence type="ECO:0000259" key="11">
    <source>
        <dbReference type="PROSITE" id="PS50056"/>
    </source>
</evidence>
<dbReference type="CDD" id="cd14473">
    <property type="entry name" value="FERM_B-lobe"/>
    <property type="match status" value="1"/>
</dbReference>
<dbReference type="PRINTS" id="PR00935">
    <property type="entry name" value="BAND41"/>
</dbReference>
<dbReference type="SMART" id="SM01195">
    <property type="entry name" value="FA"/>
    <property type="match status" value="1"/>
</dbReference>
<dbReference type="Pfam" id="PF00373">
    <property type="entry name" value="FERM_M"/>
    <property type="match status" value="1"/>
</dbReference>
<dbReference type="RefSeq" id="XP_035687933.1">
    <property type="nucleotide sequence ID" value="XM_035832040.1"/>
</dbReference>
<dbReference type="SMART" id="SM00194">
    <property type="entry name" value="PTPc"/>
    <property type="match status" value="1"/>
</dbReference>
<dbReference type="SUPFAM" id="SSF54236">
    <property type="entry name" value="Ubiquitin-like"/>
    <property type="match status" value="1"/>
</dbReference>
<feature type="region of interest" description="Disordered" evidence="9">
    <location>
        <begin position="542"/>
        <end position="578"/>
    </location>
</feature>
<dbReference type="GO" id="GO:0005737">
    <property type="term" value="C:cytoplasm"/>
    <property type="evidence" value="ECO:0000318"/>
    <property type="project" value="GO_Central"/>
</dbReference>
<dbReference type="PANTHER" id="PTHR45706">
    <property type="entry name" value="TYROSINE-PROTEIN PHOSPHATASE"/>
    <property type="match status" value="1"/>
</dbReference>
<keyword evidence="5" id="KW-0597">Phosphoprotein</keyword>
<dbReference type="SMART" id="SM00295">
    <property type="entry name" value="B41"/>
    <property type="match status" value="1"/>
</dbReference>
<dbReference type="OMA" id="MIRECRH"/>
<dbReference type="Gene3D" id="1.20.80.10">
    <property type="match status" value="1"/>
</dbReference>
<dbReference type="GO" id="GO:0004725">
    <property type="term" value="F:protein tyrosine phosphatase activity"/>
    <property type="evidence" value="ECO:0000318"/>
    <property type="project" value="GO_Central"/>
</dbReference>
<feature type="domain" description="FERM" evidence="12">
    <location>
        <begin position="105"/>
        <end position="422"/>
    </location>
</feature>
<dbReference type="SUPFAM" id="SSF52799">
    <property type="entry name" value="(Phosphotyrosine protein) phosphatases II"/>
    <property type="match status" value="1"/>
</dbReference>
<dbReference type="Pfam" id="PF00595">
    <property type="entry name" value="PDZ"/>
    <property type="match status" value="1"/>
</dbReference>
<evidence type="ECO:0000256" key="9">
    <source>
        <dbReference type="SAM" id="MobiDB-lite"/>
    </source>
</evidence>
<proteinExistence type="inferred from homology"/>
<dbReference type="PROSITE" id="PS50056">
    <property type="entry name" value="TYR_PHOSPHATASE_2"/>
    <property type="match status" value="1"/>
</dbReference>
<evidence type="ECO:0000256" key="3">
    <source>
        <dbReference type="ARBA" id="ARBA00013064"/>
    </source>
</evidence>
<reference evidence="15" key="2">
    <citation type="submission" date="2025-08" db="UniProtKB">
        <authorList>
            <consortium name="RefSeq"/>
        </authorList>
    </citation>
    <scope>IDENTIFICATION</scope>
    <source>
        <strain evidence="15">S238N-H82</strain>
        <tissue evidence="15">Testes</tissue>
    </source>
</reference>
<dbReference type="PANTHER" id="PTHR45706:SF4">
    <property type="entry name" value="TYROSINE-PROTEIN PHOSPHATASE"/>
    <property type="match status" value="1"/>
</dbReference>
<dbReference type="GO" id="GO:0009898">
    <property type="term" value="C:cytoplasmic side of plasma membrane"/>
    <property type="evidence" value="ECO:0000318"/>
    <property type="project" value="GO_Central"/>
</dbReference>
<evidence type="ECO:0000256" key="2">
    <source>
        <dbReference type="ARBA" id="ARBA00009649"/>
    </source>
</evidence>
<feature type="compositionally biased region" description="Basic and acidic residues" evidence="9">
    <location>
        <begin position="555"/>
        <end position="567"/>
    </location>
</feature>
<evidence type="ECO:0000256" key="5">
    <source>
        <dbReference type="ARBA" id="ARBA00022553"/>
    </source>
</evidence>
<dbReference type="InterPro" id="IPR003595">
    <property type="entry name" value="Tyr_Pase_cat"/>
</dbReference>
<keyword evidence="8" id="KW-0206">Cytoskeleton</keyword>
<dbReference type="GeneID" id="118423807"/>
<comment type="subcellular location">
    <subcellularLocation>
        <location evidence="1">Cytoplasm</location>
        <location evidence="1">Cytoskeleton</location>
    </subcellularLocation>
</comment>
<dbReference type="InterPro" id="IPR001478">
    <property type="entry name" value="PDZ"/>
</dbReference>
<dbReference type="InterPro" id="IPR014847">
    <property type="entry name" value="FA"/>
</dbReference>
<dbReference type="CDD" id="cd14541">
    <property type="entry name" value="PTPc-N3_4"/>
    <property type="match status" value="1"/>
</dbReference>
<dbReference type="Gene3D" id="3.10.20.90">
    <property type="entry name" value="Phosphatidylinositol 3-kinase Catalytic Subunit, Chain A, domain 1"/>
    <property type="match status" value="1"/>
</dbReference>
<dbReference type="SMART" id="SM01196">
    <property type="entry name" value="FERM_C"/>
    <property type="match status" value="1"/>
</dbReference>
<sequence>MYNQAILGQRGQRSLLTEGLWCLFVIIGELLIEQLSLKWTELMGQALQQERKEQGRYTGEASSVSEESEREEGIVMSRRNMFGSSSGTYNVRASEIARDKHRPEVQCQVYMLDDTVQTFKVFKKDKGGVLLDKVFKYLDLVERDYFCLMFQDDIPEQMRWLDAHKPIRKQIRTGSPYSLYFRVKFYATDPSKLQEEYTRYHFFLQLKKDILEGRLPCSPHTASLLASYAAQSELGDYDPSEHLPGYLQEFRFVPNQSPEFEREVEELHKRHVGQPPSEAEFNYLDRAKRLEFYGVDLHYARVRHRSLTNMVTFQQYNHSLSDQSNLEIQLGVTAAGISIYQNGVKINTFSWDSASSSISPHTRHMAKIVKISFKRKQFFLQLRKEPSDDRENAIGFNLANYRACKNLWKSCVEHHTFFRLDTPKLPSRRNMLTLFKLGSKYRYRGLFRMFKLGSKYRYSGRTERQTIELGKEEGNRNRQFNRNPFFRTPSKRYARRTIGGITRDVIKDEIRNEEIRRSLVHQSQSMSAPGLRNINGSAELLERRPPSMSSPTKEIPIRRAWSDGHQSEEDEGGFSPDYITRGKQFKAYSEDGSFTEKSYEVLPSYNENLPNGNLVADNSIVLIRMKPDEHGRFGFNVKGGADQNMPIIVSRVAPGTPVSNANADKCVPRLNEGDQVLLINGRDVSQHTHEQVVMFIRSTRESHTGELELTVRPNADDCHSGCPEEEEFVNHWLDHVYIPDGVEEEPDFMYTPDNLNPPRPPITSDDALKESMVLVEEGLKTGASLLQFDQLFRKKPGMTCNASRIPENICKNRYRDISPYDETRVTIRSAQDYINANSVNMEIPRMGIVNRYVAAQGPLPNTSGDFWQMCWEQQCTLICMLTTQVERGRVKCHQYWPDLHQTIQFGGLQICCVTEETTPSFAFRDFSMINLNTDEERRVVQMQYLAWPDHGVPDDSTEFLDFVFRVRQQRVGMVEPTLVHCSAGIGRTGVLITMETAMCLIECNEPVYPLDIVRTMREQRAMMIQTPAQYKFVCEAIMRVYKEGIVKPLAEFKSPFNHK</sequence>
<dbReference type="SMART" id="SM00228">
    <property type="entry name" value="PDZ"/>
    <property type="match status" value="1"/>
</dbReference>
<dbReference type="PROSITE" id="PS50055">
    <property type="entry name" value="TYR_PHOSPHATASE_PTP"/>
    <property type="match status" value="1"/>
</dbReference>
<dbReference type="Pfam" id="PF00102">
    <property type="entry name" value="Y_phosphatase"/>
    <property type="match status" value="1"/>
</dbReference>
<dbReference type="SUPFAM" id="SSF47031">
    <property type="entry name" value="Second domain of FERM"/>
    <property type="match status" value="1"/>
</dbReference>
<evidence type="ECO:0000259" key="10">
    <source>
        <dbReference type="PROSITE" id="PS50055"/>
    </source>
</evidence>
<evidence type="ECO:0000259" key="13">
    <source>
        <dbReference type="PROSITE" id="PS50106"/>
    </source>
</evidence>
<dbReference type="PROSITE" id="PS50106">
    <property type="entry name" value="PDZ"/>
    <property type="match status" value="1"/>
</dbReference>
<dbReference type="PROSITE" id="PS00383">
    <property type="entry name" value="TYR_PHOSPHATASE_1"/>
    <property type="match status" value="1"/>
</dbReference>
<dbReference type="InterPro" id="IPR029071">
    <property type="entry name" value="Ubiquitin-like_domsf"/>
</dbReference>
<protein>
    <recommendedName>
        <fullName evidence="3">protein-tyrosine-phosphatase</fullName>
        <ecNumber evidence="3">3.1.3.48</ecNumber>
    </recommendedName>
</protein>
<evidence type="ECO:0000256" key="7">
    <source>
        <dbReference type="ARBA" id="ARBA00022912"/>
    </source>
</evidence>
<dbReference type="Pfam" id="PF09380">
    <property type="entry name" value="FERM_C"/>
    <property type="match status" value="1"/>
</dbReference>
<dbReference type="InterPro" id="IPR035963">
    <property type="entry name" value="FERM_2"/>
</dbReference>
<dbReference type="InterPro" id="IPR000387">
    <property type="entry name" value="Tyr_Pase_dom"/>
</dbReference>
<dbReference type="Gene3D" id="2.30.42.10">
    <property type="match status" value="1"/>
</dbReference>
<dbReference type="GO" id="GO:0005856">
    <property type="term" value="C:cytoskeleton"/>
    <property type="evidence" value="ECO:0007669"/>
    <property type="project" value="UniProtKB-SubCell"/>
</dbReference>
<dbReference type="SMART" id="SM00404">
    <property type="entry name" value="PTPc_motif"/>
    <property type="match status" value="1"/>
</dbReference>
<keyword evidence="7" id="KW-0904">Protein phosphatase</keyword>
<reference evidence="14" key="1">
    <citation type="journal article" date="2020" name="Nat. Ecol. Evol.">
        <title>Deeply conserved synteny resolves early events in vertebrate evolution.</title>
        <authorList>
            <person name="Simakov O."/>
            <person name="Marletaz F."/>
            <person name="Yue J.X."/>
            <person name="O'Connell B."/>
            <person name="Jenkins J."/>
            <person name="Brandt A."/>
            <person name="Calef R."/>
            <person name="Tung C.H."/>
            <person name="Huang T.K."/>
            <person name="Schmutz J."/>
            <person name="Satoh N."/>
            <person name="Yu J.K."/>
            <person name="Putnam N.H."/>
            <person name="Green R.E."/>
            <person name="Rokhsar D.S."/>
        </authorList>
    </citation>
    <scope>NUCLEOTIDE SEQUENCE [LARGE SCALE GENOMIC DNA]</scope>
    <source>
        <strain evidence="14">S238N-H82</strain>
    </source>
</reference>
<feature type="domain" description="Tyrosine-protein phosphatase" evidence="10">
    <location>
        <begin position="784"/>
        <end position="1040"/>
    </location>
</feature>
<dbReference type="FunFam" id="3.10.20.90:FF:000039">
    <property type="entry name" value="Tyrosine-protein phosphatase non-receptor type"/>
    <property type="match status" value="1"/>
</dbReference>
<dbReference type="Pfam" id="PF09379">
    <property type="entry name" value="FERM_N"/>
    <property type="match status" value="1"/>
</dbReference>
<dbReference type="Proteomes" id="UP000001554">
    <property type="component" value="Chromosome 10"/>
</dbReference>
<evidence type="ECO:0000313" key="14">
    <source>
        <dbReference type="Proteomes" id="UP000001554"/>
    </source>
</evidence>
<dbReference type="Gene3D" id="2.30.29.30">
    <property type="entry name" value="Pleckstrin-homology domain (PH domain)/Phosphotyrosine-binding domain (PTB)"/>
    <property type="match status" value="1"/>
</dbReference>
<keyword evidence="6" id="KW-0378">Hydrolase</keyword>
<dbReference type="SUPFAM" id="SSF50156">
    <property type="entry name" value="PDZ domain-like"/>
    <property type="match status" value="1"/>
</dbReference>
<dbReference type="InterPro" id="IPR018979">
    <property type="entry name" value="FERM_N"/>
</dbReference>
<dbReference type="CDD" id="cd06706">
    <property type="entry name" value="PDZ_PTPN3-4-like"/>
    <property type="match status" value="1"/>
</dbReference>
<evidence type="ECO:0000313" key="15">
    <source>
        <dbReference type="RefSeq" id="XP_035687933.1"/>
    </source>
</evidence>
<dbReference type="SUPFAM" id="SSF50729">
    <property type="entry name" value="PH domain-like"/>
    <property type="match status" value="1"/>
</dbReference>
<dbReference type="AlphaFoldDB" id="A0A9J7LSM9"/>
<dbReference type="InterPro" id="IPR019748">
    <property type="entry name" value="FERM_central"/>
</dbReference>
<dbReference type="PROSITE" id="PS00661">
    <property type="entry name" value="FERM_2"/>
    <property type="match status" value="1"/>
</dbReference>
<dbReference type="Gene3D" id="3.90.190.10">
    <property type="entry name" value="Protein tyrosine phosphatase superfamily"/>
    <property type="match status" value="1"/>
</dbReference>
<dbReference type="InterPro" id="IPR000299">
    <property type="entry name" value="FERM_domain"/>
</dbReference>
<dbReference type="InterPro" id="IPR019749">
    <property type="entry name" value="Band_41_domain"/>
</dbReference>
<dbReference type="FunFam" id="2.30.42.10:FF:000045">
    <property type="entry name" value="Tyrosine-protein phosphatase non-receptor type"/>
    <property type="match status" value="1"/>
</dbReference>
<dbReference type="InterPro" id="IPR016130">
    <property type="entry name" value="Tyr_Pase_AS"/>
</dbReference>
<feature type="domain" description="PDZ" evidence="13">
    <location>
        <begin position="622"/>
        <end position="699"/>
    </location>
</feature>
<dbReference type="InterPro" id="IPR019747">
    <property type="entry name" value="FERM_CS"/>
</dbReference>
<dbReference type="Pfam" id="PF08736">
    <property type="entry name" value="FA"/>
    <property type="match status" value="1"/>
</dbReference>
<dbReference type="EC" id="3.1.3.48" evidence="3"/>